<organism evidence="3">
    <name type="scientific">Rhizophora mucronata</name>
    <name type="common">Asiatic mangrove</name>
    <dbReference type="NCBI Taxonomy" id="61149"/>
    <lineage>
        <taxon>Eukaryota</taxon>
        <taxon>Viridiplantae</taxon>
        <taxon>Streptophyta</taxon>
        <taxon>Embryophyta</taxon>
        <taxon>Tracheophyta</taxon>
        <taxon>Spermatophyta</taxon>
        <taxon>Magnoliopsida</taxon>
        <taxon>eudicotyledons</taxon>
        <taxon>Gunneridae</taxon>
        <taxon>Pentapetalae</taxon>
        <taxon>rosids</taxon>
        <taxon>fabids</taxon>
        <taxon>Malpighiales</taxon>
        <taxon>Rhizophoraceae</taxon>
        <taxon>Rhizophora</taxon>
    </lineage>
</organism>
<keyword evidence="1" id="KW-0812">Transmembrane</keyword>
<dbReference type="EMBL" id="GGEC01022340">
    <property type="protein sequence ID" value="MBX02824.1"/>
    <property type="molecule type" value="Transcribed_RNA"/>
</dbReference>
<protein>
    <recommendedName>
        <fullName evidence="2">Ska2 N-terminal domain-containing protein</fullName>
    </recommendedName>
</protein>
<keyword evidence="1" id="KW-1133">Transmembrane helix</keyword>
<keyword evidence="1" id="KW-0472">Membrane</keyword>
<feature type="transmembrane region" description="Helical" evidence="1">
    <location>
        <begin position="50"/>
        <end position="68"/>
    </location>
</feature>
<feature type="domain" description="Ska2 N-terminal" evidence="2">
    <location>
        <begin position="10"/>
        <end position="48"/>
    </location>
</feature>
<reference evidence="3" key="1">
    <citation type="submission" date="2018-02" db="EMBL/GenBank/DDBJ databases">
        <title>Rhizophora mucronata_Transcriptome.</title>
        <authorList>
            <person name="Meera S.P."/>
            <person name="Sreeshan A."/>
            <person name="Augustine A."/>
        </authorList>
    </citation>
    <scope>NUCLEOTIDE SEQUENCE</scope>
    <source>
        <tissue evidence="3">Leaf</tissue>
    </source>
</reference>
<dbReference type="InterPro" id="IPR042091">
    <property type="entry name" value="Ska2_N"/>
</dbReference>
<evidence type="ECO:0000256" key="1">
    <source>
        <dbReference type="SAM" id="Phobius"/>
    </source>
</evidence>
<dbReference type="Pfam" id="PF16740">
    <property type="entry name" value="SKA2"/>
    <property type="match status" value="1"/>
</dbReference>
<evidence type="ECO:0000259" key="2">
    <source>
        <dbReference type="Pfam" id="PF16740"/>
    </source>
</evidence>
<sequence>MGHEDRRSDHEATDGLLNLLKKGSHDLNAVQFKLEREFQQVYPDNVTPSLIILSCFLLLPVVSLFLNLN</sequence>
<accession>A0A2P2KAT3</accession>
<proteinExistence type="predicted"/>
<dbReference type="AlphaFoldDB" id="A0A2P2KAT3"/>
<name>A0A2P2KAT3_RHIMU</name>
<evidence type="ECO:0000313" key="3">
    <source>
        <dbReference type="EMBL" id="MBX02824.1"/>
    </source>
</evidence>